<dbReference type="InterPro" id="IPR001684">
    <property type="entry name" value="Ribosomal_bL27"/>
</dbReference>
<evidence type="ECO:0000256" key="3">
    <source>
        <dbReference type="ARBA" id="ARBA00023274"/>
    </source>
</evidence>
<gene>
    <name evidence="6" type="ORF">A2115_00230</name>
</gene>
<dbReference type="PANTHER" id="PTHR15893:SF0">
    <property type="entry name" value="LARGE RIBOSOMAL SUBUNIT PROTEIN BL27M"/>
    <property type="match status" value="1"/>
</dbReference>
<accession>A0A1F7WG95</accession>
<comment type="caution">
    <text evidence="6">The sequence shown here is derived from an EMBL/GenBank/DDBJ whole genome shotgun (WGS) entry which is preliminary data.</text>
</comment>
<keyword evidence="2" id="KW-0689">Ribosomal protein</keyword>
<protein>
    <recommendedName>
        <fullName evidence="4">Large ribosomal subunit protein bL27</fullName>
    </recommendedName>
    <alternativeName>
        <fullName evidence="5">50S ribosomal protein L27</fullName>
    </alternativeName>
</protein>
<keyword evidence="3" id="KW-0687">Ribonucleoprotein</keyword>
<dbReference type="GO" id="GO:1990904">
    <property type="term" value="C:ribonucleoprotein complex"/>
    <property type="evidence" value="ECO:0007669"/>
    <property type="project" value="UniProtKB-KW"/>
</dbReference>
<organism evidence="6 7">
    <name type="scientific">Candidatus Woesebacteria bacterium GWA1_41_8</name>
    <dbReference type="NCBI Taxonomy" id="1802471"/>
    <lineage>
        <taxon>Bacteria</taxon>
        <taxon>Candidatus Woeseibacteriota</taxon>
    </lineage>
</organism>
<dbReference type="SUPFAM" id="SSF110324">
    <property type="entry name" value="Ribosomal L27 protein-like"/>
    <property type="match status" value="1"/>
</dbReference>
<sequence length="81" mass="8503">MSTHKQGGKAAQHIRPSGKRLGLKVSSGQKVLSGSVLVRQRGTTFKPGDGVEVGRDHTIFAVKQGVVNIGQKVGRKVISVG</sequence>
<evidence type="ECO:0000256" key="1">
    <source>
        <dbReference type="ARBA" id="ARBA00010797"/>
    </source>
</evidence>
<evidence type="ECO:0000256" key="4">
    <source>
        <dbReference type="ARBA" id="ARBA00035175"/>
    </source>
</evidence>
<dbReference type="GO" id="GO:0005840">
    <property type="term" value="C:ribosome"/>
    <property type="evidence" value="ECO:0007669"/>
    <property type="project" value="UniProtKB-KW"/>
</dbReference>
<dbReference type="Pfam" id="PF01016">
    <property type="entry name" value="Ribosomal_L27"/>
    <property type="match status" value="1"/>
</dbReference>
<dbReference type="Gene3D" id="2.40.50.100">
    <property type="match status" value="1"/>
</dbReference>
<dbReference type="GO" id="GO:0003735">
    <property type="term" value="F:structural constituent of ribosome"/>
    <property type="evidence" value="ECO:0007669"/>
    <property type="project" value="InterPro"/>
</dbReference>
<dbReference type="AlphaFoldDB" id="A0A1F7WG95"/>
<comment type="similarity">
    <text evidence="1">Belongs to the bacterial ribosomal protein bL27 family.</text>
</comment>
<dbReference type="EMBL" id="MGFJ01000036">
    <property type="protein sequence ID" value="OGM01866.1"/>
    <property type="molecule type" value="Genomic_DNA"/>
</dbReference>
<evidence type="ECO:0000256" key="2">
    <source>
        <dbReference type="ARBA" id="ARBA00022980"/>
    </source>
</evidence>
<reference evidence="6 7" key="1">
    <citation type="journal article" date="2016" name="Nat. Commun.">
        <title>Thousands of microbial genomes shed light on interconnected biogeochemical processes in an aquifer system.</title>
        <authorList>
            <person name="Anantharaman K."/>
            <person name="Brown C.T."/>
            <person name="Hug L.A."/>
            <person name="Sharon I."/>
            <person name="Castelle C.J."/>
            <person name="Probst A.J."/>
            <person name="Thomas B.C."/>
            <person name="Singh A."/>
            <person name="Wilkins M.J."/>
            <person name="Karaoz U."/>
            <person name="Brodie E.L."/>
            <person name="Williams K.H."/>
            <person name="Hubbard S.S."/>
            <person name="Banfield J.F."/>
        </authorList>
    </citation>
    <scope>NUCLEOTIDE SEQUENCE [LARGE SCALE GENOMIC DNA]</scope>
</reference>
<dbReference type="GO" id="GO:0006412">
    <property type="term" value="P:translation"/>
    <property type="evidence" value="ECO:0007669"/>
    <property type="project" value="InterPro"/>
</dbReference>
<proteinExistence type="inferred from homology"/>
<dbReference type="PROSITE" id="PS00831">
    <property type="entry name" value="RIBOSOMAL_L27"/>
    <property type="match status" value="1"/>
</dbReference>
<evidence type="ECO:0000256" key="5">
    <source>
        <dbReference type="ARBA" id="ARBA00035477"/>
    </source>
</evidence>
<dbReference type="PRINTS" id="PR00063">
    <property type="entry name" value="RIBOSOMALL27"/>
</dbReference>
<name>A0A1F7WG95_9BACT</name>
<dbReference type="Proteomes" id="UP000176198">
    <property type="component" value="Unassembled WGS sequence"/>
</dbReference>
<dbReference type="InterPro" id="IPR018261">
    <property type="entry name" value="Ribosomal_bL27_CS"/>
</dbReference>
<dbReference type="PANTHER" id="PTHR15893">
    <property type="entry name" value="RIBOSOMAL PROTEIN L27"/>
    <property type="match status" value="1"/>
</dbReference>
<evidence type="ECO:0000313" key="7">
    <source>
        <dbReference type="Proteomes" id="UP000176198"/>
    </source>
</evidence>
<dbReference type="STRING" id="1802471.A2115_00230"/>
<evidence type="ECO:0000313" key="6">
    <source>
        <dbReference type="EMBL" id="OGM01866.1"/>
    </source>
</evidence>